<protein>
    <recommendedName>
        <fullName evidence="1">NadR/Ttd14 AAA domain-containing protein</fullName>
    </recommendedName>
</protein>
<comment type="caution">
    <text evidence="2">The sequence shown here is derived from an EMBL/GenBank/DDBJ whole genome shotgun (WGS) entry which is preliminary data.</text>
</comment>
<evidence type="ECO:0000313" key="2">
    <source>
        <dbReference type="EMBL" id="TKA90321.1"/>
    </source>
</evidence>
<reference evidence="2 3" key="1">
    <citation type="submission" date="2019-04" db="EMBL/GenBank/DDBJ databases">
        <title>Crypto-aerobic microbial life in anoxic (sulfidic) marine sediments.</title>
        <authorList>
            <person name="Bhattacharya S."/>
            <person name="Roy C."/>
            <person name="Mondal N."/>
            <person name="Sarkar J."/>
            <person name="Mandal S."/>
            <person name="Rameez M.J."/>
            <person name="Ghosh W."/>
        </authorList>
    </citation>
    <scope>NUCLEOTIDE SEQUENCE [LARGE SCALE GENOMIC DNA]</scope>
    <source>
        <strain evidence="2 3">SBBB</strain>
    </source>
</reference>
<dbReference type="Gene3D" id="3.40.50.300">
    <property type="entry name" value="P-loop containing nucleotide triphosphate hydrolases"/>
    <property type="match status" value="1"/>
</dbReference>
<dbReference type="InterPro" id="IPR038727">
    <property type="entry name" value="NadR/Ttd14_AAA_dom"/>
</dbReference>
<organism evidence="2 3">
    <name type="scientific">Halopseudomonas bauzanensis</name>
    <dbReference type="NCBI Taxonomy" id="653930"/>
    <lineage>
        <taxon>Bacteria</taxon>
        <taxon>Pseudomonadati</taxon>
        <taxon>Pseudomonadota</taxon>
        <taxon>Gammaproteobacteria</taxon>
        <taxon>Pseudomonadales</taxon>
        <taxon>Pseudomonadaceae</taxon>
        <taxon>Halopseudomonas</taxon>
    </lineage>
</organism>
<sequence length="177" mass="20369">MNHRFVITGGPGGGKTTTLSALAERGYHVVPESARRIIKERLAAGLTPRPDPDSFALEILRSDIDKYRETGAYDHTVFFDRGVLDALYMLDAESALTRHEISHYVQQFPYNGVVFLLPPWQEIYATDSERDQDLEESVRVFEGMRKWYSEWGYEMVEVPRGKVDERVSFILQRVNNP</sequence>
<dbReference type="SUPFAM" id="SSF52540">
    <property type="entry name" value="P-loop containing nucleoside triphosphate hydrolases"/>
    <property type="match status" value="1"/>
</dbReference>
<name>A0A4U0YLF9_9GAMM</name>
<accession>A0A4U0YLF9</accession>
<dbReference type="RefSeq" id="WP_136869890.1">
    <property type="nucleotide sequence ID" value="NZ_SWAV01000005.1"/>
</dbReference>
<feature type="domain" description="NadR/Ttd14 AAA" evidence="1">
    <location>
        <begin position="4"/>
        <end position="166"/>
    </location>
</feature>
<dbReference type="Proteomes" id="UP000305198">
    <property type="component" value="Unassembled WGS sequence"/>
</dbReference>
<evidence type="ECO:0000313" key="3">
    <source>
        <dbReference type="Proteomes" id="UP000305198"/>
    </source>
</evidence>
<gene>
    <name evidence="2" type="ORF">FA869_14455</name>
</gene>
<evidence type="ECO:0000259" key="1">
    <source>
        <dbReference type="Pfam" id="PF13521"/>
    </source>
</evidence>
<dbReference type="EMBL" id="SWAV01000005">
    <property type="protein sequence ID" value="TKA90321.1"/>
    <property type="molecule type" value="Genomic_DNA"/>
</dbReference>
<proteinExistence type="predicted"/>
<dbReference type="AlphaFoldDB" id="A0A4U0YLF9"/>
<dbReference type="Pfam" id="PF13521">
    <property type="entry name" value="AAA_28"/>
    <property type="match status" value="1"/>
</dbReference>
<dbReference type="InterPro" id="IPR027417">
    <property type="entry name" value="P-loop_NTPase"/>
</dbReference>